<accession>A0A6L2ZQ92</accession>
<feature type="transmembrane region" description="Helical" evidence="6">
    <location>
        <begin position="76"/>
        <end position="99"/>
    </location>
</feature>
<organism evidence="8 9">
    <name type="scientific">Candidatus Regiella insecticola</name>
    <dbReference type="NCBI Taxonomy" id="138073"/>
    <lineage>
        <taxon>Bacteria</taxon>
        <taxon>Pseudomonadati</taxon>
        <taxon>Pseudomonadota</taxon>
        <taxon>Gammaproteobacteria</taxon>
        <taxon>Enterobacterales</taxon>
        <taxon>Enterobacteriaceae</taxon>
        <taxon>aphid secondary symbionts</taxon>
        <taxon>Candidatus Regiella</taxon>
    </lineage>
</organism>
<feature type="transmembrane region" description="Helical" evidence="6">
    <location>
        <begin position="277"/>
        <end position="301"/>
    </location>
</feature>
<feature type="transmembrane region" description="Helical" evidence="6">
    <location>
        <begin position="111"/>
        <end position="132"/>
    </location>
</feature>
<dbReference type="GO" id="GO:0140359">
    <property type="term" value="F:ABC-type transporter activity"/>
    <property type="evidence" value="ECO:0007669"/>
    <property type="project" value="InterPro"/>
</dbReference>
<dbReference type="PANTHER" id="PTHR43332:SF2">
    <property type="entry name" value="INNER MEMBRANE TRANSPORT PERMEASE YADH"/>
    <property type="match status" value="1"/>
</dbReference>
<evidence type="ECO:0000259" key="7">
    <source>
        <dbReference type="PROSITE" id="PS51012"/>
    </source>
</evidence>
<evidence type="ECO:0000256" key="2">
    <source>
        <dbReference type="ARBA" id="ARBA00007783"/>
    </source>
</evidence>
<proteinExistence type="inferred from homology"/>
<dbReference type="InterPro" id="IPR000412">
    <property type="entry name" value="ABC_2_transport"/>
</dbReference>
<evidence type="ECO:0000256" key="5">
    <source>
        <dbReference type="ARBA" id="ARBA00023136"/>
    </source>
</evidence>
<comment type="similarity">
    <text evidence="2 6">Belongs to the ABC-2 integral membrane protein family.</text>
</comment>
<dbReference type="AlphaFoldDB" id="A0A6L2ZQ92"/>
<dbReference type="NCBIfam" id="NF011648">
    <property type="entry name" value="PRK15066.1"/>
    <property type="match status" value="1"/>
</dbReference>
<evidence type="ECO:0000256" key="4">
    <source>
        <dbReference type="ARBA" id="ARBA00022989"/>
    </source>
</evidence>
<dbReference type="GO" id="GO:0043190">
    <property type="term" value="C:ATP-binding cassette (ABC) transporter complex"/>
    <property type="evidence" value="ECO:0007669"/>
    <property type="project" value="InterPro"/>
</dbReference>
<dbReference type="EMBL" id="BLXO01000005">
    <property type="protein sequence ID" value="GFN46689.1"/>
    <property type="molecule type" value="Genomic_DNA"/>
</dbReference>
<dbReference type="PROSITE" id="PS51012">
    <property type="entry name" value="ABC_TM2"/>
    <property type="match status" value="1"/>
</dbReference>
<dbReference type="InterPro" id="IPR047817">
    <property type="entry name" value="ABC2_TM_bact-type"/>
</dbReference>
<comment type="caution">
    <text evidence="8">The sequence shown here is derived from an EMBL/GenBank/DDBJ whole genome shotgun (WGS) entry which is preliminary data.</text>
</comment>
<dbReference type="InterPro" id="IPR013525">
    <property type="entry name" value="ABC2_TM"/>
</dbReference>
<keyword evidence="6" id="KW-0813">Transport</keyword>
<feature type="transmembrane region" description="Helical" evidence="6">
    <location>
        <begin position="223"/>
        <end position="244"/>
    </location>
</feature>
<reference evidence="8 9" key="1">
    <citation type="submission" date="2020-06" db="EMBL/GenBank/DDBJ databases">
        <title>The genome sequence of Candidatus Regiella insecticola strain Tut.</title>
        <authorList>
            <person name="Nikoh N."/>
            <person name="Tsuchida T."/>
            <person name="Koga R."/>
            <person name="Oshima K."/>
            <person name="Hattori M."/>
            <person name="Fukatsu T."/>
        </authorList>
    </citation>
    <scope>NUCLEOTIDE SEQUENCE [LARGE SCALE GENOMIC DNA]</scope>
    <source>
        <strain evidence="8 9">Tut</strain>
    </source>
</reference>
<evidence type="ECO:0000256" key="1">
    <source>
        <dbReference type="ARBA" id="ARBA00004141"/>
    </source>
</evidence>
<dbReference type="Proteomes" id="UP000504714">
    <property type="component" value="Unassembled WGS sequence"/>
</dbReference>
<keyword evidence="5 6" id="KW-0472">Membrane</keyword>
<dbReference type="InterPro" id="IPR052522">
    <property type="entry name" value="ABC-2_transport_permease"/>
</dbReference>
<comment type="subcellular location">
    <subcellularLocation>
        <location evidence="6">Cell inner membrane</location>
        <topology evidence="6">Multi-pass membrane protein</topology>
    </subcellularLocation>
    <subcellularLocation>
        <location evidence="1">Membrane</location>
        <topology evidence="1">Multi-pass membrane protein</topology>
    </subcellularLocation>
</comment>
<evidence type="ECO:0000256" key="6">
    <source>
        <dbReference type="RuleBase" id="RU361157"/>
    </source>
</evidence>
<gene>
    <name evidence="8" type="primary">yadH</name>
    <name evidence="8" type="ORF">RINTU1_24180</name>
</gene>
<keyword evidence="4 6" id="KW-1133">Transmembrane helix</keyword>
<evidence type="ECO:0000313" key="8">
    <source>
        <dbReference type="EMBL" id="GFN46689.1"/>
    </source>
</evidence>
<feature type="domain" description="ABC transmembrane type-2" evidence="7">
    <location>
        <begin position="75"/>
        <end position="304"/>
    </location>
</feature>
<feature type="transmembrane region" description="Helical" evidence="6">
    <location>
        <begin position="189"/>
        <end position="216"/>
    </location>
</feature>
<dbReference type="PANTHER" id="PTHR43332">
    <property type="entry name" value="INNER MEMBRANE TRANSPORT PERMEASE YADH-RELATED"/>
    <property type="match status" value="1"/>
</dbReference>
<evidence type="ECO:0000313" key="9">
    <source>
        <dbReference type="Proteomes" id="UP000504714"/>
    </source>
</evidence>
<keyword evidence="6" id="KW-1003">Cell membrane</keyword>
<name>A0A6L2ZQ92_9ENTR</name>
<feature type="transmembrane region" description="Helical" evidence="6">
    <location>
        <begin position="153"/>
        <end position="177"/>
    </location>
</feature>
<dbReference type="Pfam" id="PF01061">
    <property type="entry name" value="ABC2_membrane"/>
    <property type="match status" value="1"/>
</dbReference>
<sequence>MGLKPTKEMRSESAYYIGARRPGCNKAEHKAAPYSSKSELWRLLQTGCVHIKNMLRLYWIALQSIWIKEIIRFSRIWVQTLLPPVITMSLYFVIFGSLMGSRIGNMGGVDYMQFIVPGLIMMAVITNAYANVASSFFNAKYQRNIEELLVAPVPTYIVIIGYIGGGVARGVITGVLVTGVSSFFVPLQIYSWSILVLVLLLTAILFSLGGLLNAVFAKTFDDISLVPTFVLTPLTYLGGVFYSLSLLPPFWQDLSKLNPIVYMVSGFRYGFLGMTELSLQLTLTVLITFISVFYTLAWYLINRGQGLRS</sequence>
<protein>
    <recommendedName>
        <fullName evidence="6">Transport permease protein</fullName>
    </recommendedName>
</protein>
<keyword evidence="3 6" id="KW-0812">Transmembrane</keyword>
<dbReference type="PRINTS" id="PR00164">
    <property type="entry name" value="ABC2TRNSPORT"/>
</dbReference>
<evidence type="ECO:0000256" key="3">
    <source>
        <dbReference type="ARBA" id="ARBA00022692"/>
    </source>
</evidence>